<organism evidence="2 3">
    <name type="scientific">Choiromyces venosus 120613-1</name>
    <dbReference type="NCBI Taxonomy" id="1336337"/>
    <lineage>
        <taxon>Eukaryota</taxon>
        <taxon>Fungi</taxon>
        <taxon>Dikarya</taxon>
        <taxon>Ascomycota</taxon>
        <taxon>Pezizomycotina</taxon>
        <taxon>Pezizomycetes</taxon>
        <taxon>Pezizales</taxon>
        <taxon>Tuberaceae</taxon>
        <taxon>Choiromyces</taxon>
    </lineage>
</organism>
<evidence type="ECO:0000256" key="1">
    <source>
        <dbReference type="SAM" id="MobiDB-lite"/>
    </source>
</evidence>
<dbReference type="AlphaFoldDB" id="A0A3N4JFH8"/>
<gene>
    <name evidence="2" type="ORF">L873DRAFT_1810540</name>
</gene>
<proteinExistence type="predicted"/>
<sequence>MGTIGRPYIAKRFRGKMVPLQTMDGTTLYVHAGMLDSAPGMSPEVPWDTFRTSTVERYLEYCYQGNYRAPKPAKVPSDTPTSSADGCYEHDHRFWDAESDNESTGVRIAQGQYASRHNSESWDISSNTEDEDKEGDDTENDDTEVDDTEGDDKADTPSLRYPNGLDYGRVFLAHAELYILSKTQKKKSLASLCFARLCKAIKKASEEPVRPRFAKNLSDLLLYVYKHGGVSLVDDCEVCDLQSIVRWRVAEHIEEMKEECSSIMWCGGKLAEDLMKEVVDRVVTLESWSKHAARWDNY</sequence>
<dbReference type="STRING" id="1336337.A0A3N4JFH8"/>
<evidence type="ECO:0000313" key="2">
    <source>
        <dbReference type="EMBL" id="RPA97019.1"/>
    </source>
</evidence>
<evidence type="ECO:0000313" key="3">
    <source>
        <dbReference type="Proteomes" id="UP000276215"/>
    </source>
</evidence>
<dbReference type="Proteomes" id="UP000276215">
    <property type="component" value="Unassembled WGS sequence"/>
</dbReference>
<keyword evidence="3" id="KW-1185">Reference proteome</keyword>
<feature type="region of interest" description="Disordered" evidence="1">
    <location>
        <begin position="112"/>
        <end position="160"/>
    </location>
</feature>
<name>A0A3N4JFH8_9PEZI</name>
<protein>
    <recommendedName>
        <fullName evidence="4">BTB domain-containing protein</fullName>
    </recommendedName>
</protein>
<dbReference type="OrthoDB" id="9997739at2759"/>
<accession>A0A3N4JFH8</accession>
<feature type="compositionally biased region" description="Acidic residues" evidence="1">
    <location>
        <begin position="128"/>
        <end position="152"/>
    </location>
</feature>
<reference evidence="2 3" key="1">
    <citation type="journal article" date="2018" name="Nat. Ecol. Evol.">
        <title>Pezizomycetes genomes reveal the molecular basis of ectomycorrhizal truffle lifestyle.</title>
        <authorList>
            <person name="Murat C."/>
            <person name="Payen T."/>
            <person name="Noel B."/>
            <person name="Kuo A."/>
            <person name="Morin E."/>
            <person name="Chen J."/>
            <person name="Kohler A."/>
            <person name="Krizsan K."/>
            <person name="Balestrini R."/>
            <person name="Da Silva C."/>
            <person name="Montanini B."/>
            <person name="Hainaut M."/>
            <person name="Levati E."/>
            <person name="Barry K.W."/>
            <person name="Belfiori B."/>
            <person name="Cichocki N."/>
            <person name="Clum A."/>
            <person name="Dockter R.B."/>
            <person name="Fauchery L."/>
            <person name="Guy J."/>
            <person name="Iotti M."/>
            <person name="Le Tacon F."/>
            <person name="Lindquist E.A."/>
            <person name="Lipzen A."/>
            <person name="Malagnac F."/>
            <person name="Mello A."/>
            <person name="Molinier V."/>
            <person name="Miyauchi S."/>
            <person name="Poulain J."/>
            <person name="Riccioni C."/>
            <person name="Rubini A."/>
            <person name="Sitrit Y."/>
            <person name="Splivallo R."/>
            <person name="Traeger S."/>
            <person name="Wang M."/>
            <person name="Zifcakova L."/>
            <person name="Wipf D."/>
            <person name="Zambonelli A."/>
            <person name="Paolocci F."/>
            <person name="Nowrousian M."/>
            <person name="Ottonello S."/>
            <person name="Baldrian P."/>
            <person name="Spatafora J.W."/>
            <person name="Henrissat B."/>
            <person name="Nagy L.G."/>
            <person name="Aury J.M."/>
            <person name="Wincker P."/>
            <person name="Grigoriev I.V."/>
            <person name="Bonfante P."/>
            <person name="Martin F.M."/>
        </authorList>
    </citation>
    <scope>NUCLEOTIDE SEQUENCE [LARGE SCALE GENOMIC DNA]</scope>
    <source>
        <strain evidence="2 3">120613-1</strain>
    </source>
</reference>
<evidence type="ECO:0008006" key="4">
    <source>
        <dbReference type="Google" id="ProtNLM"/>
    </source>
</evidence>
<feature type="compositionally biased region" description="Polar residues" evidence="1">
    <location>
        <begin position="112"/>
        <end position="126"/>
    </location>
</feature>
<dbReference type="EMBL" id="ML120409">
    <property type="protein sequence ID" value="RPA97019.1"/>
    <property type="molecule type" value="Genomic_DNA"/>
</dbReference>